<evidence type="ECO:0000256" key="10">
    <source>
        <dbReference type="SAM" id="MobiDB-lite"/>
    </source>
</evidence>
<dbReference type="PROSITE" id="PS51371">
    <property type="entry name" value="CBS"/>
    <property type="match status" value="1"/>
</dbReference>
<dbReference type="Proteomes" id="UP001041814">
    <property type="component" value="Unassembled WGS sequence"/>
</dbReference>
<dbReference type="InterPro" id="IPR054115">
    <property type="entry name" value="CorC_N"/>
</dbReference>
<feature type="compositionally biased region" description="Polar residues" evidence="10">
    <location>
        <begin position="33"/>
        <end position="46"/>
    </location>
</feature>
<evidence type="ECO:0000313" key="13">
    <source>
        <dbReference type="Proteomes" id="UP001041814"/>
    </source>
</evidence>
<evidence type="ECO:0000256" key="9">
    <source>
        <dbReference type="PROSITE-ProRule" id="PRU00703"/>
    </source>
</evidence>
<dbReference type="EMBL" id="NRRU01000173">
    <property type="protein sequence ID" value="MBK1715893.1"/>
    <property type="molecule type" value="Genomic_DNA"/>
</dbReference>
<reference evidence="12" key="1">
    <citation type="submission" date="2017-08" db="EMBL/GenBank/DDBJ databases">
        <authorList>
            <person name="Imhoff J.F."/>
            <person name="Rahn T."/>
            <person name="Kuenzel S."/>
            <person name="Neulinger S.C."/>
        </authorList>
    </citation>
    <scope>NUCLEOTIDE SEQUENCE</scope>
    <source>
        <strain evidence="12">IM 151</strain>
    </source>
</reference>
<dbReference type="CDD" id="cd04590">
    <property type="entry name" value="CBS_pair_CorC_HlyC_assoc"/>
    <property type="match status" value="1"/>
</dbReference>
<evidence type="ECO:0000256" key="6">
    <source>
        <dbReference type="ARBA" id="ARBA00023285"/>
    </source>
</evidence>
<dbReference type="InterPro" id="IPR036318">
    <property type="entry name" value="FAD-bd_PCMH-like_sf"/>
</dbReference>
<proteinExistence type="inferred from homology"/>
<dbReference type="InterPro" id="IPR016169">
    <property type="entry name" value="FAD-bd_PCMH_sub2"/>
</dbReference>
<evidence type="ECO:0000313" key="12">
    <source>
        <dbReference type="EMBL" id="MBK1715893.1"/>
    </source>
</evidence>
<keyword evidence="6" id="KW-0170">Cobalt</keyword>
<keyword evidence="4" id="KW-0460">Magnesium</keyword>
<protein>
    <recommendedName>
        <fullName evidence="8">Magnesium and cobalt efflux protein CorC</fullName>
    </recommendedName>
</protein>
<evidence type="ECO:0000256" key="8">
    <source>
        <dbReference type="ARBA" id="ARBA00040729"/>
    </source>
</evidence>
<dbReference type="Pfam" id="PF00571">
    <property type="entry name" value="CBS"/>
    <property type="match status" value="2"/>
</dbReference>
<dbReference type="Gene3D" id="3.30.465.10">
    <property type="match status" value="1"/>
</dbReference>
<evidence type="ECO:0000256" key="1">
    <source>
        <dbReference type="ARBA" id="ARBA00006337"/>
    </source>
</evidence>
<feature type="region of interest" description="Disordered" evidence="10">
    <location>
        <begin position="33"/>
        <end position="52"/>
    </location>
</feature>
<feature type="domain" description="CBS" evidence="11">
    <location>
        <begin position="177"/>
        <end position="234"/>
    </location>
</feature>
<dbReference type="SUPFAM" id="SSF56176">
    <property type="entry name" value="FAD-binding/transporter-associated domain-like"/>
    <property type="match status" value="1"/>
</dbReference>
<evidence type="ECO:0000256" key="4">
    <source>
        <dbReference type="ARBA" id="ARBA00022842"/>
    </source>
</evidence>
<keyword evidence="13" id="KW-1185">Reference proteome</keyword>
<dbReference type="SUPFAM" id="SSF54631">
    <property type="entry name" value="CBS-domain pair"/>
    <property type="match status" value="1"/>
</dbReference>
<dbReference type="InterPro" id="IPR046342">
    <property type="entry name" value="CBS_dom_sf"/>
</dbReference>
<evidence type="ECO:0000256" key="3">
    <source>
        <dbReference type="ARBA" id="ARBA00022737"/>
    </source>
</evidence>
<comment type="caution">
    <text evidence="12">The sequence shown here is derived from an EMBL/GenBank/DDBJ whole genome shotgun (WGS) entry which is preliminary data.</text>
</comment>
<evidence type="ECO:0000256" key="5">
    <source>
        <dbReference type="ARBA" id="ARBA00023122"/>
    </source>
</evidence>
<evidence type="ECO:0000256" key="7">
    <source>
        <dbReference type="ARBA" id="ARBA00037273"/>
    </source>
</evidence>
<dbReference type="InterPro" id="IPR044751">
    <property type="entry name" value="Ion_transp-like_CBS"/>
</dbReference>
<dbReference type="Gene3D" id="3.10.580.10">
    <property type="entry name" value="CBS-domain"/>
    <property type="match status" value="1"/>
</dbReference>
<dbReference type="SMART" id="SM00116">
    <property type="entry name" value="CBS"/>
    <property type="match status" value="2"/>
</dbReference>
<organism evidence="12 13">
    <name type="scientific">Rubrivivax gelatinosus</name>
    <name type="common">Rhodocyclus gelatinosus</name>
    <name type="synonym">Rhodopseudomonas gelatinosa</name>
    <dbReference type="NCBI Taxonomy" id="28068"/>
    <lineage>
        <taxon>Bacteria</taxon>
        <taxon>Pseudomonadati</taxon>
        <taxon>Pseudomonadota</taxon>
        <taxon>Betaproteobacteria</taxon>
        <taxon>Burkholderiales</taxon>
        <taxon>Sphaerotilaceae</taxon>
        <taxon>Rubrivivax</taxon>
    </lineage>
</organism>
<gene>
    <name evidence="12" type="ORF">CKO43_24400</name>
</gene>
<keyword evidence="5 9" id="KW-0129">CBS domain</keyword>
<dbReference type="InterPro" id="IPR000644">
    <property type="entry name" value="CBS_dom"/>
</dbReference>
<evidence type="ECO:0000256" key="2">
    <source>
        <dbReference type="ARBA" id="ARBA00022448"/>
    </source>
</evidence>
<name>A0ABS1E2B9_RUBGE</name>
<comment type="function">
    <text evidence="7">Plays a role in the transport of magnesium and cobalt ions.</text>
</comment>
<keyword evidence="2" id="KW-0813">Transport</keyword>
<keyword evidence="3" id="KW-0677">Repeat</keyword>
<evidence type="ECO:0000259" key="11">
    <source>
        <dbReference type="PROSITE" id="PS51371"/>
    </source>
</evidence>
<accession>A0ABS1E2B9</accession>
<dbReference type="Pfam" id="PF03471">
    <property type="entry name" value="CorC_HlyC"/>
    <property type="match status" value="1"/>
</dbReference>
<dbReference type="PANTHER" id="PTHR22777:SF27">
    <property type="entry name" value="MAGNESIUM AND COBALT EFFLUX PROTEIN CORC"/>
    <property type="match status" value="1"/>
</dbReference>
<dbReference type="InterPro" id="IPR005170">
    <property type="entry name" value="Transptr-assoc_dom"/>
</dbReference>
<sequence length="333" mass="36335">MEGKDKPCQLGAADCLASPRPCQARGVFLGSPTADTLVSEPPSNKSARGAPAPYADKRSFFERLIEFISPGPDSKDELMKTLAAAEQRELIQPESRLMLEGVLRMAELSAGDVMVAAPRMDMLDIDADYDALLGAVIEAGHSRFPVYEDGRENVIGILLAKDLLKLQRAPELNLRTLLRPAVFVPESKALNELLRDFRSNRNHLAIVIDEFGNTAGLVTIEDVLEEIVGEIEDEFDARDEAREDTGIYTLADGTQRVAGDVEIDAVNRAFAVDLPTADFDTIGGLVAHEFGRVPRRGESLDIGGLCFSVMLTRGGAVRWFRVWRQGAAGEPRA</sequence>
<dbReference type="PANTHER" id="PTHR22777">
    <property type="entry name" value="HEMOLYSIN-RELATED"/>
    <property type="match status" value="1"/>
</dbReference>
<dbReference type="Pfam" id="PF21917">
    <property type="entry name" value="NMB0537_N"/>
    <property type="match status" value="1"/>
</dbReference>
<dbReference type="SMART" id="SM01091">
    <property type="entry name" value="CorC_HlyC"/>
    <property type="match status" value="1"/>
</dbReference>
<reference evidence="12" key="2">
    <citation type="journal article" date="2020" name="Microorganisms">
        <title>Osmotic Adaptation and Compatible Solute Biosynthesis of Phototrophic Bacteria as Revealed from Genome Analyses.</title>
        <authorList>
            <person name="Imhoff J.F."/>
            <person name="Rahn T."/>
            <person name="Kunzel S."/>
            <person name="Keller A."/>
            <person name="Neulinger S.C."/>
        </authorList>
    </citation>
    <scope>NUCLEOTIDE SEQUENCE</scope>
    <source>
        <strain evidence="12">IM 151</strain>
    </source>
</reference>
<comment type="similarity">
    <text evidence="1">Belongs to the UPF0053 family.</text>
</comment>